<dbReference type="Proteomes" id="UP001062846">
    <property type="component" value="Chromosome 10"/>
</dbReference>
<comment type="caution">
    <text evidence="1">The sequence shown here is derived from an EMBL/GenBank/DDBJ whole genome shotgun (WGS) entry which is preliminary data.</text>
</comment>
<organism evidence="1 2">
    <name type="scientific">Rhododendron molle</name>
    <name type="common">Chinese azalea</name>
    <name type="synonym">Azalea mollis</name>
    <dbReference type="NCBI Taxonomy" id="49168"/>
    <lineage>
        <taxon>Eukaryota</taxon>
        <taxon>Viridiplantae</taxon>
        <taxon>Streptophyta</taxon>
        <taxon>Embryophyta</taxon>
        <taxon>Tracheophyta</taxon>
        <taxon>Spermatophyta</taxon>
        <taxon>Magnoliopsida</taxon>
        <taxon>eudicotyledons</taxon>
        <taxon>Gunneridae</taxon>
        <taxon>Pentapetalae</taxon>
        <taxon>asterids</taxon>
        <taxon>Ericales</taxon>
        <taxon>Ericaceae</taxon>
        <taxon>Ericoideae</taxon>
        <taxon>Rhodoreae</taxon>
        <taxon>Rhododendron</taxon>
    </lineage>
</organism>
<reference evidence="1" key="1">
    <citation type="submission" date="2022-02" db="EMBL/GenBank/DDBJ databases">
        <title>Plant Genome Project.</title>
        <authorList>
            <person name="Zhang R.-G."/>
        </authorList>
    </citation>
    <scope>NUCLEOTIDE SEQUENCE</scope>
    <source>
        <strain evidence="1">AT1</strain>
    </source>
</reference>
<keyword evidence="2" id="KW-1185">Reference proteome</keyword>
<evidence type="ECO:0000313" key="1">
    <source>
        <dbReference type="EMBL" id="KAI8535567.1"/>
    </source>
</evidence>
<evidence type="ECO:0000313" key="2">
    <source>
        <dbReference type="Proteomes" id="UP001062846"/>
    </source>
</evidence>
<accession>A0ACC0M3X0</accession>
<gene>
    <name evidence="1" type="ORF">RHMOL_Rhmol10G0184400</name>
</gene>
<dbReference type="EMBL" id="CM046397">
    <property type="protein sequence ID" value="KAI8535567.1"/>
    <property type="molecule type" value="Genomic_DNA"/>
</dbReference>
<protein>
    <submittedName>
        <fullName evidence="1">Uncharacterized protein</fullName>
    </submittedName>
</protein>
<sequence length="64" mass="7692">MYYIWKERNNRIFQHIGHDFATVDKQIVNEVKACAVSWRRIPRTTENIRFCLGWRIPEIVFGPA</sequence>
<proteinExistence type="predicted"/>
<name>A0ACC0M3X0_RHOML</name>